<feature type="compositionally biased region" description="Basic and acidic residues" evidence="1">
    <location>
        <begin position="1"/>
        <end position="11"/>
    </location>
</feature>
<gene>
    <name evidence="2" type="ORF">D6850_06980</name>
</gene>
<dbReference type="AlphaFoldDB" id="A0A3A8B2Z0"/>
<dbReference type="OrthoDB" id="7362854at2"/>
<dbReference type="InterPro" id="IPR007420">
    <property type="entry name" value="DUF465"/>
</dbReference>
<sequence>MSLSSHVEELKRKHQALSEQVDAAQRAPGADDLHIAEMKKQKLRLKEEITRLTAPA</sequence>
<dbReference type="EMBL" id="RAPE01000002">
    <property type="protein sequence ID" value="RKF14622.1"/>
    <property type="molecule type" value="Genomic_DNA"/>
</dbReference>
<dbReference type="Proteomes" id="UP000281128">
    <property type="component" value="Unassembled WGS sequence"/>
</dbReference>
<accession>A0A3A8B2Z0</accession>
<dbReference type="InterPro" id="IPR038444">
    <property type="entry name" value="DUF465_sf"/>
</dbReference>
<reference evidence="2 3" key="1">
    <citation type="submission" date="2018-09" db="EMBL/GenBank/DDBJ databases">
        <title>Roseovarius spongiae sp. nov., isolated from a marine sponge.</title>
        <authorList>
            <person name="Zhuang L."/>
            <person name="Luo L."/>
        </authorList>
    </citation>
    <scope>NUCLEOTIDE SEQUENCE [LARGE SCALE GENOMIC DNA]</scope>
    <source>
        <strain evidence="2 3">HN-E21</strain>
    </source>
</reference>
<protein>
    <submittedName>
        <fullName evidence="2">DUF465 domain-containing protein</fullName>
    </submittedName>
</protein>
<evidence type="ECO:0000313" key="3">
    <source>
        <dbReference type="Proteomes" id="UP000281128"/>
    </source>
</evidence>
<keyword evidence="3" id="KW-1185">Reference proteome</keyword>
<organism evidence="2 3">
    <name type="scientific">Roseovarius spongiae</name>
    <dbReference type="NCBI Taxonomy" id="2320272"/>
    <lineage>
        <taxon>Bacteria</taxon>
        <taxon>Pseudomonadati</taxon>
        <taxon>Pseudomonadota</taxon>
        <taxon>Alphaproteobacteria</taxon>
        <taxon>Rhodobacterales</taxon>
        <taxon>Roseobacteraceae</taxon>
        <taxon>Roseovarius</taxon>
    </lineage>
</organism>
<evidence type="ECO:0000256" key="1">
    <source>
        <dbReference type="SAM" id="MobiDB-lite"/>
    </source>
</evidence>
<comment type="caution">
    <text evidence="2">The sequence shown here is derived from an EMBL/GenBank/DDBJ whole genome shotgun (WGS) entry which is preliminary data.</text>
</comment>
<name>A0A3A8B2Z0_9RHOB</name>
<feature type="region of interest" description="Disordered" evidence="1">
    <location>
        <begin position="1"/>
        <end position="33"/>
    </location>
</feature>
<dbReference type="Pfam" id="PF04325">
    <property type="entry name" value="DUF465"/>
    <property type="match status" value="1"/>
</dbReference>
<evidence type="ECO:0000313" key="2">
    <source>
        <dbReference type="EMBL" id="RKF14622.1"/>
    </source>
</evidence>
<dbReference type="Gene3D" id="6.10.280.50">
    <property type="match status" value="1"/>
</dbReference>
<proteinExistence type="predicted"/>
<dbReference type="RefSeq" id="WP_121165274.1">
    <property type="nucleotide sequence ID" value="NZ_RAPE01000002.1"/>
</dbReference>